<dbReference type="EMBL" id="ABJB010502406">
    <property type="status" value="NOT_ANNOTATED_CDS"/>
    <property type="molecule type" value="Genomic_DNA"/>
</dbReference>
<reference evidence="3" key="2">
    <citation type="submission" date="2020-05" db="UniProtKB">
        <authorList>
            <consortium name="EnsemblMetazoa"/>
        </authorList>
    </citation>
    <scope>IDENTIFICATION</scope>
    <source>
        <strain evidence="3">wikel</strain>
    </source>
</reference>
<dbReference type="HOGENOM" id="CLU_2362066_0_0_1"/>
<dbReference type="InterPro" id="IPR013642">
    <property type="entry name" value="CLCA_N"/>
</dbReference>
<dbReference type="AlphaFoldDB" id="B7QHJ2"/>
<dbReference type="EnsemblMetazoa" id="ISCW015083-RA">
    <property type="protein sequence ID" value="ISCW015083-PA"/>
    <property type="gene ID" value="ISCW015083"/>
</dbReference>
<dbReference type="Pfam" id="PF08434">
    <property type="entry name" value="CLCA"/>
    <property type="match status" value="1"/>
</dbReference>
<dbReference type="OrthoDB" id="687730at2759"/>
<gene>
    <name evidence="2" type="ORF">IscW_ISCW015083</name>
</gene>
<evidence type="ECO:0000313" key="4">
    <source>
        <dbReference type="Proteomes" id="UP000001555"/>
    </source>
</evidence>
<accession>B7QHJ2</accession>
<dbReference type="VEuPathDB" id="VectorBase:ISCP_017436"/>
<reference evidence="2 4" key="1">
    <citation type="submission" date="2008-03" db="EMBL/GenBank/DDBJ databases">
        <title>Annotation of Ixodes scapularis.</title>
        <authorList>
            <consortium name="Ixodes scapularis Genome Project Consortium"/>
            <person name="Caler E."/>
            <person name="Hannick L.I."/>
            <person name="Bidwell S."/>
            <person name="Joardar V."/>
            <person name="Thiagarajan M."/>
            <person name="Amedeo P."/>
            <person name="Galinsky K.J."/>
            <person name="Schobel S."/>
            <person name="Inman J."/>
            <person name="Hostetler J."/>
            <person name="Miller J."/>
            <person name="Hammond M."/>
            <person name="Megy K."/>
            <person name="Lawson D."/>
            <person name="Kodira C."/>
            <person name="Sutton G."/>
            <person name="Meyer J."/>
            <person name="Hill C.A."/>
            <person name="Birren B."/>
            <person name="Nene V."/>
            <person name="Collins F."/>
            <person name="Alarcon-Chaidez F."/>
            <person name="Wikel S."/>
            <person name="Strausberg R."/>
        </authorList>
    </citation>
    <scope>NUCLEOTIDE SEQUENCE [LARGE SCALE GENOMIC DNA]</scope>
    <source>
        <strain evidence="4">Wikel</strain>
        <strain evidence="2">Wikel colony</strain>
    </source>
</reference>
<dbReference type="InParanoid" id="B7QHJ2"/>
<evidence type="ECO:0000259" key="1">
    <source>
        <dbReference type="Pfam" id="PF08434"/>
    </source>
</evidence>
<protein>
    <recommendedName>
        <fullName evidence="1">Calcium-activated chloride channel N-terminal domain-containing protein</fullName>
    </recommendedName>
</protein>
<evidence type="ECO:0000313" key="2">
    <source>
        <dbReference type="EMBL" id="EEC18314.1"/>
    </source>
</evidence>
<dbReference type="EMBL" id="DS940033">
    <property type="protein sequence ID" value="EEC18314.1"/>
    <property type="molecule type" value="Genomic_DNA"/>
</dbReference>
<proteinExistence type="predicted"/>
<name>B7QHJ2_IXOSC</name>
<organism>
    <name type="scientific">Ixodes scapularis</name>
    <name type="common">Black-legged tick</name>
    <name type="synonym">Deer tick</name>
    <dbReference type="NCBI Taxonomy" id="6945"/>
    <lineage>
        <taxon>Eukaryota</taxon>
        <taxon>Metazoa</taxon>
        <taxon>Ecdysozoa</taxon>
        <taxon>Arthropoda</taxon>
        <taxon>Chelicerata</taxon>
        <taxon>Arachnida</taxon>
        <taxon>Acari</taxon>
        <taxon>Parasitiformes</taxon>
        <taxon>Ixodida</taxon>
        <taxon>Ixodoidea</taxon>
        <taxon>Ixodidae</taxon>
        <taxon>Ixodinae</taxon>
        <taxon>Ixodes</taxon>
    </lineage>
</organism>
<feature type="domain" description="Calcium-activated chloride channel N-terminal" evidence="1">
    <location>
        <begin position="4"/>
        <end position="54"/>
    </location>
</feature>
<dbReference type="VEuPathDB" id="VectorBase:ISCI015083"/>
<dbReference type="Proteomes" id="UP000001555">
    <property type="component" value="Unassembled WGS sequence"/>
</dbReference>
<evidence type="ECO:0000313" key="3">
    <source>
        <dbReference type="EnsemblMetazoa" id="ISCW015083-PA"/>
    </source>
</evidence>
<dbReference type="VEuPathDB" id="VectorBase:ISCW015083"/>
<dbReference type="PaxDb" id="6945-B7QHJ2"/>
<keyword evidence="4" id="KW-1185">Reference proteome</keyword>
<sequence length="96" mass="10904">MVLFRKASQFLFEATRGNFYFKEVVISVPKNWPRTVQREMVWGTQFRDAQFQIIPGLRELGTLATKGSANTPVRIPPVFVARLNGTTTTIYGKPGR</sequence>